<proteinExistence type="predicted"/>
<comment type="caution">
    <text evidence="2">The sequence shown here is derived from an EMBL/GenBank/DDBJ whole genome shotgun (WGS) entry which is preliminary data.</text>
</comment>
<dbReference type="RefSeq" id="WP_275681123.1">
    <property type="nucleotide sequence ID" value="NZ_JAJLJH010000001.1"/>
</dbReference>
<evidence type="ECO:0000256" key="1">
    <source>
        <dbReference type="SAM" id="SignalP"/>
    </source>
</evidence>
<evidence type="ECO:0000313" key="2">
    <source>
        <dbReference type="EMBL" id="MCK9685110.1"/>
    </source>
</evidence>
<feature type="chain" id="PRO_5040921298" description="DUF2059 domain-containing protein" evidence="1">
    <location>
        <begin position="24"/>
        <end position="279"/>
    </location>
</feature>
<gene>
    <name evidence="2" type="ORF">LPC04_05230</name>
</gene>
<feature type="signal peptide" evidence="1">
    <location>
        <begin position="1"/>
        <end position="23"/>
    </location>
</feature>
<organism evidence="2 3">
    <name type="scientific">Scleromatobacter humisilvae</name>
    <dbReference type="NCBI Taxonomy" id="2897159"/>
    <lineage>
        <taxon>Bacteria</taxon>
        <taxon>Pseudomonadati</taxon>
        <taxon>Pseudomonadota</taxon>
        <taxon>Betaproteobacteria</taxon>
        <taxon>Burkholderiales</taxon>
        <taxon>Sphaerotilaceae</taxon>
        <taxon>Scleromatobacter</taxon>
    </lineage>
</organism>
<sequence>MIRWQGMALGVVALVFAQGGALAAVAPEAARDLVKKSGMWLEMDSLGGQVRAGMAGALARNPGALPEATKARLLGCAATAYGAEALRATATDAVAGALQPADVPVLVAWYDSELGHRIAALEQASAAKVADPAERLRRGEQLLQAASPGRRASLQAMLAETRSADVMADTAIEMAIAVREGLARADPSATPRAIADIKADLDAKRPQLVARYAQMGLPAYAFAYDGLDDDDLKRNVDYLASAAAKAYSDASVRGVARALNDASVALGRCLKDAGAAKAP</sequence>
<dbReference type="Proteomes" id="UP001139353">
    <property type="component" value="Unassembled WGS sequence"/>
</dbReference>
<protein>
    <recommendedName>
        <fullName evidence="4">DUF2059 domain-containing protein</fullName>
    </recommendedName>
</protein>
<name>A0A9X1YGQ2_9BURK</name>
<accession>A0A9X1YGQ2</accession>
<dbReference type="EMBL" id="JAJLJH010000001">
    <property type="protein sequence ID" value="MCK9685110.1"/>
    <property type="molecule type" value="Genomic_DNA"/>
</dbReference>
<dbReference type="AlphaFoldDB" id="A0A9X1YGQ2"/>
<evidence type="ECO:0000313" key="3">
    <source>
        <dbReference type="Proteomes" id="UP001139353"/>
    </source>
</evidence>
<reference evidence="2" key="1">
    <citation type="submission" date="2021-11" db="EMBL/GenBank/DDBJ databases">
        <title>BS-T2-15 a new species belonging to the Comamonadaceae family isolated from the soil of a French oak forest.</title>
        <authorList>
            <person name="Mieszkin S."/>
            <person name="Alain K."/>
        </authorList>
    </citation>
    <scope>NUCLEOTIDE SEQUENCE</scope>
    <source>
        <strain evidence="2">BS-T2-15</strain>
    </source>
</reference>
<keyword evidence="3" id="KW-1185">Reference proteome</keyword>
<evidence type="ECO:0008006" key="4">
    <source>
        <dbReference type="Google" id="ProtNLM"/>
    </source>
</evidence>
<keyword evidence="1" id="KW-0732">Signal</keyword>